<keyword evidence="4" id="KW-0539">Nucleus</keyword>
<gene>
    <name evidence="12" type="ORF">PV11_10125</name>
</gene>
<dbReference type="PROSITE" id="PS50174">
    <property type="entry name" value="G_PATCH"/>
    <property type="match status" value="1"/>
</dbReference>
<dbReference type="STRING" id="1016849.A0A0D1YU46"/>
<protein>
    <recommendedName>
        <fullName evidence="7">Protein PXR1</fullName>
    </recommendedName>
    <alternativeName>
        <fullName evidence="8">PinX1-related protein 1</fullName>
    </alternativeName>
    <alternativeName>
        <fullName evidence="6">Protein pxr1</fullName>
    </alternativeName>
</protein>
<comment type="function">
    <text evidence="9">Involved in rRNA-processing at A0, A1 and A2 sites and negatively regulates telomerase.</text>
</comment>
<sequence>MGLSEPRKRVKLSHDPRNLSWSQSSSSFGQRMMTKQGWKEGQSLGNRDSTHLGSNDVDRLAAARIGILFKDNNLGLGAKTKSKDVEAQRHGLDAFQGLLGRLNGKSDAELQKAEKKVEDRKLEMYARGRWGGMVFVRGGILVGSLEDDDKREDKLVEPENAPKSEQMDESRTEEPRTKEEKKQRKEERRRRREEKSFRKAAKLARKSASEEESATVSSRQPAPAHRSPTTQPPDEAVSSASSDNEAQRASAASGLKLKTSSDGHQVLVTTKSQVIATTKTRNGRHLLRGRNIQAKRMAFSDMKGLDEIFMRPG</sequence>
<feature type="region of interest" description="Disordered" evidence="10">
    <location>
        <begin position="147"/>
        <end position="260"/>
    </location>
</feature>
<dbReference type="PANTHER" id="PTHR23149:SF31">
    <property type="entry name" value="PROTEIN PXR1"/>
    <property type="match status" value="1"/>
</dbReference>
<dbReference type="InterPro" id="IPR000467">
    <property type="entry name" value="G_patch_dom"/>
</dbReference>
<dbReference type="Pfam" id="PF01585">
    <property type="entry name" value="G-patch"/>
    <property type="match status" value="1"/>
</dbReference>
<comment type="subcellular location">
    <subcellularLocation>
        <location evidence="1">Nucleus</location>
        <location evidence="1">Nucleolus</location>
    </subcellularLocation>
</comment>
<evidence type="ECO:0000256" key="3">
    <source>
        <dbReference type="ARBA" id="ARBA00022552"/>
    </source>
</evidence>
<evidence type="ECO:0000256" key="6">
    <source>
        <dbReference type="ARBA" id="ARBA00040137"/>
    </source>
</evidence>
<dbReference type="EMBL" id="KN846954">
    <property type="protein sequence ID" value="KIV78403.1"/>
    <property type="molecule type" value="Genomic_DNA"/>
</dbReference>
<dbReference type="GO" id="GO:0006364">
    <property type="term" value="P:rRNA processing"/>
    <property type="evidence" value="ECO:0007669"/>
    <property type="project" value="UniProtKB-KW"/>
</dbReference>
<feature type="region of interest" description="Disordered" evidence="10">
    <location>
        <begin position="1"/>
        <end position="50"/>
    </location>
</feature>
<dbReference type="HOGENOM" id="CLU_052839_1_0_1"/>
<evidence type="ECO:0000256" key="2">
    <source>
        <dbReference type="ARBA" id="ARBA00022517"/>
    </source>
</evidence>
<evidence type="ECO:0000256" key="1">
    <source>
        <dbReference type="ARBA" id="ARBA00004604"/>
    </source>
</evidence>
<keyword evidence="3" id="KW-0698">rRNA processing</keyword>
<keyword evidence="2" id="KW-0690">Ribosome biogenesis</keyword>
<feature type="domain" description="G-patch" evidence="11">
    <location>
        <begin position="25"/>
        <end position="81"/>
    </location>
</feature>
<proteinExistence type="inferred from homology"/>
<dbReference type="InterPro" id="IPR050656">
    <property type="entry name" value="PINX1"/>
</dbReference>
<name>A0A0D1YU46_9EURO</name>
<evidence type="ECO:0000313" key="12">
    <source>
        <dbReference type="EMBL" id="KIV78403.1"/>
    </source>
</evidence>
<dbReference type="PANTHER" id="PTHR23149">
    <property type="entry name" value="G PATCH DOMAIN CONTAINING PROTEIN"/>
    <property type="match status" value="1"/>
</dbReference>
<feature type="compositionally biased region" description="Basic residues" evidence="10">
    <location>
        <begin position="187"/>
        <end position="205"/>
    </location>
</feature>
<comment type="similarity">
    <text evidence="5">Belongs to the PINX1 family.</text>
</comment>
<accession>A0A0D1YU46</accession>
<dbReference type="GO" id="GO:0003676">
    <property type="term" value="F:nucleic acid binding"/>
    <property type="evidence" value="ECO:0007669"/>
    <property type="project" value="InterPro"/>
</dbReference>
<dbReference type="AlphaFoldDB" id="A0A0D1YU46"/>
<dbReference type="OrthoDB" id="29523at2759"/>
<evidence type="ECO:0000256" key="4">
    <source>
        <dbReference type="ARBA" id="ARBA00023242"/>
    </source>
</evidence>
<evidence type="ECO:0000256" key="7">
    <source>
        <dbReference type="ARBA" id="ARBA00040376"/>
    </source>
</evidence>
<evidence type="ECO:0000256" key="9">
    <source>
        <dbReference type="ARBA" id="ARBA00043878"/>
    </source>
</evidence>
<organism evidence="12 13">
    <name type="scientific">Exophiala sideris</name>
    <dbReference type="NCBI Taxonomy" id="1016849"/>
    <lineage>
        <taxon>Eukaryota</taxon>
        <taxon>Fungi</taxon>
        <taxon>Dikarya</taxon>
        <taxon>Ascomycota</taxon>
        <taxon>Pezizomycotina</taxon>
        <taxon>Eurotiomycetes</taxon>
        <taxon>Chaetothyriomycetidae</taxon>
        <taxon>Chaetothyriales</taxon>
        <taxon>Herpotrichiellaceae</taxon>
        <taxon>Exophiala</taxon>
    </lineage>
</organism>
<evidence type="ECO:0000259" key="11">
    <source>
        <dbReference type="PROSITE" id="PS50174"/>
    </source>
</evidence>
<dbReference type="Proteomes" id="UP000053599">
    <property type="component" value="Unassembled WGS sequence"/>
</dbReference>
<reference evidence="12 13" key="1">
    <citation type="submission" date="2015-01" db="EMBL/GenBank/DDBJ databases">
        <title>The Genome Sequence of Exophiala sideris CBS121828.</title>
        <authorList>
            <consortium name="The Broad Institute Genomics Platform"/>
            <person name="Cuomo C."/>
            <person name="de Hoog S."/>
            <person name="Gorbushina A."/>
            <person name="Stielow B."/>
            <person name="Teixiera M."/>
            <person name="Abouelleil A."/>
            <person name="Chapman S.B."/>
            <person name="Priest M."/>
            <person name="Young S.K."/>
            <person name="Wortman J."/>
            <person name="Nusbaum C."/>
            <person name="Birren B."/>
        </authorList>
    </citation>
    <scope>NUCLEOTIDE SEQUENCE [LARGE SCALE GENOMIC DNA]</scope>
    <source>
        <strain evidence="12 13">CBS 121828</strain>
    </source>
</reference>
<dbReference type="GO" id="GO:0005730">
    <property type="term" value="C:nucleolus"/>
    <property type="evidence" value="ECO:0007669"/>
    <property type="project" value="UniProtKB-SubCell"/>
</dbReference>
<feature type="compositionally biased region" description="Basic and acidic residues" evidence="10">
    <location>
        <begin position="151"/>
        <end position="186"/>
    </location>
</feature>
<evidence type="ECO:0000256" key="10">
    <source>
        <dbReference type="SAM" id="MobiDB-lite"/>
    </source>
</evidence>
<evidence type="ECO:0000256" key="8">
    <source>
        <dbReference type="ARBA" id="ARBA00041961"/>
    </source>
</evidence>
<evidence type="ECO:0000256" key="5">
    <source>
        <dbReference type="ARBA" id="ARBA00038007"/>
    </source>
</evidence>
<evidence type="ECO:0000313" key="13">
    <source>
        <dbReference type="Proteomes" id="UP000053599"/>
    </source>
</evidence>